<sequence length="241" mass="26799">MVLDRFFDNATGKVTSAFQEDELPEDMVRDRIRVKGTKLMGLGIQVKPEDDNAFIPENDMLSKESIDREDEMDSLFTDGLPSISGMKKMTKKAEANGAADKTRITRSKAQLGSLGQHLLDQATPEDGIASILQRSPISVPTCRGSDKHILHVEEKPFDCINYEQYPGNQNLLQHPPINKSAYSRTPHSKPDIYCQSIAGNLHNTAARIPKGSQRGPLKRSKAVVAYQCSQTSSFFTLIFFI</sequence>
<dbReference type="AlphaFoldDB" id="A0A6A6DLG3"/>
<evidence type="ECO:0000313" key="2">
    <source>
        <dbReference type="Proteomes" id="UP000800200"/>
    </source>
</evidence>
<reference evidence="1" key="1">
    <citation type="journal article" date="2020" name="Stud. Mycol.">
        <title>101 Dothideomycetes genomes: a test case for predicting lifestyles and emergence of pathogens.</title>
        <authorList>
            <person name="Haridas S."/>
            <person name="Albert R."/>
            <person name="Binder M."/>
            <person name="Bloem J."/>
            <person name="Labutti K."/>
            <person name="Salamov A."/>
            <person name="Andreopoulos B."/>
            <person name="Baker S."/>
            <person name="Barry K."/>
            <person name="Bills G."/>
            <person name="Bluhm B."/>
            <person name="Cannon C."/>
            <person name="Castanera R."/>
            <person name="Culley D."/>
            <person name="Daum C."/>
            <person name="Ezra D."/>
            <person name="Gonzalez J."/>
            <person name="Henrissat B."/>
            <person name="Kuo A."/>
            <person name="Liang C."/>
            <person name="Lipzen A."/>
            <person name="Lutzoni F."/>
            <person name="Magnuson J."/>
            <person name="Mondo S."/>
            <person name="Nolan M."/>
            <person name="Ohm R."/>
            <person name="Pangilinan J."/>
            <person name="Park H.-J."/>
            <person name="Ramirez L."/>
            <person name="Alfaro M."/>
            <person name="Sun H."/>
            <person name="Tritt A."/>
            <person name="Yoshinaga Y."/>
            <person name="Zwiers L.-H."/>
            <person name="Turgeon B."/>
            <person name="Goodwin S."/>
            <person name="Spatafora J."/>
            <person name="Crous P."/>
            <person name="Grigoriev I."/>
        </authorList>
    </citation>
    <scope>NUCLEOTIDE SEQUENCE</scope>
    <source>
        <strain evidence="1">CBS 207.26</strain>
    </source>
</reference>
<dbReference type="Proteomes" id="UP000800200">
    <property type="component" value="Unassembled WGS sequence"/>
</dbReference>
<evidence type="ECO:0000313" key="1">
    <source>
        <dbReference type="EMBL" id="KAF2180374.1"/>
    </source>
</evidence>
<accession>A0A6A6DLG3</accession>
<dbReference type="EMBL" id="ML994658">
    <property type="protein sequence ID" value="KAF2180374.1"/>
    <property type="molecule type" value="Genomic_DNA"/>
</dbReference>
<organism evidence="1 2">
    <name type="scientific">Zopfia rhizophila CBS 207.26</name>
    <dbReference type="NCBI Taxonomy" id="1314779"/>
    <lineage>
        <taxon>Eukaryota</taxon>
        <taxon>Fungi</taxon>
        <taxon>Dikarya</taxon>
        <taxon>Ascomycota</taxon>
        <taxon>Pezizomycotina</taxon>
        <taxon>Dothideomycetes</taxon>
        <taxon>Dothideomycetes incertae sedis</taxon>
        <taxon>Zopfiaceae</taxon>
        <taxon>Zopfia</taxon>
    </lineage>
</organism>
<proteinExistence type="predicted"/>
<name>A0A6A6DLG3_9PEZI</name>
<protein>
    <submittedName>
        <fullName evidence="1">Uncharacterized protein</fullName>
    </submittedName>
</protein>
<gene>
    <name evidence="1" type="ORF">K469DRAFT_692891</name>
</gene>
<keyword evidence="2" id="KW-1185">Reference proteome</keyword>